<protein>
    <submittedName>
        <fullName evidence="8">RagB/SusD family nutrient uptake outer membrane protein</fullName>
    </submittedName>
</protein>
<evidence type="ECO:0000259" key="7">
    <source>
        <dbReference type="Pfam" id="PF14322"/>
    </source>
</evidence>
<evidence type="ECO:0000256" key="4">
    <source>
        <dbReference type="ARBA" id="ARBA00023136"/>
    </source>
</evidence>
<sequence>MKSYKNKIIAVLFCIGTLSCSERLDEEVFSELSPTTLFTTEQGISSLMNSAYTYAHRSGAVAAWAPYHMGTMTTGEAWGAGGSIEELWVQYINYTWTSNHDHFLTMWNTYYNSIRDANLVLANLENEAFSNAFIQTTEAEVHFLRGWCYSELYKLFGRVPLYKTPTDDPLQPRASEEDVRNFIEQELIAAIETLPLEPEAFGKASKGIALAVLSKYYLNTKQWQKAADTAEQVIDLGQYALLPNYSDVFAIENEGNAELIWTLPKLATSGTASNLLNALIFPPAFPRPFSNNAVFAARTYLFDDFVNSFEASDTRVSQMIREYTLADGTVVQGLGNDQTHPFKLPWDPNAVGANAGNDIPVIRYSDILLTRAEALNEISGPSQEVIDLINEVRDRAEASLLTLSGFTKDSLRDAILNEREWEFYFEGNSREDQIRHGVMISRAQARGKNAQDFHILFPIPQTNLDANPVLEQNPGY</sequence>
<reference evidence="8 10" key="1">
    <citation type="submission" date="2019-09" db="EMBL/GenBank/DDBJ databases">
        <authorList>
            <person name="Khan S.A."/>
            <person name="Jeon C.O."/>
            <person name="Chun B.H."/>
            <person name="Jeong S.E."/>
        </authorList>
    </citation>
    <scope>NUCLEOTIDE SEQUENCE [LARGE SCALE GENOMIC DNA]</scope>
    <source>
        <strain evidence="8 10">KCTC 42508</strain>
    </source>
</reference>
<comment type="similarity">
    <text evidence="2">Belongs to the SusD family.</text>
</comment>
<evidence type="ECO:0000256" key="5">
    <source>
        <dbReference type="ARBA" id="ARBA00023237"/>
    </source>
</evidence>
<dbReference type="Gene3D" id="1.25.40.390">
    <property type="match status" value="1"/>
</dbReference>
<evidence type="ECO:0000256" key="1">
    <source>
        <dbReference type="ARBA" id="ARBA00004442"/>
    </source>
</evidence>
<dbReference type="EMBL" id="JAZDDF010000001">
    <property type="protein sequence ID" value="MEE1972000.1"/>
    <property type="molecule type" value="Genomic_DNA"/>
</dbReference>
<dbReference type="PROSITE" id="PS51257">
    <property type="entry name" value="PROKAR_LIPOPROTEIN"/>
    <property type="match status" value="1"/>
</dbReference>
<proteinExistence type="inferred from homology"/>
<gene>
    <name evidence="8" type="ORF">F0361_09960</name>
    <name evidence="9" type="ORF">V1H85_06055</name>
</gene>
<dbReference type="InterPro" id="IPR011990">
    <property type="entry name" value="TPR-like_helical_dom_sf"/>
</dbReference>
<organism evidence="8 10">
    <name type="scientific">Maribacter flavus</name>
    <dbReference type="NCBI Taxonomy" id="1658664"/>
    <lineage>
        <taxon>Bacteria</taxon>
        <taxon>Pseudomonadati</taxon>
        <taxon>Bacteroidota</taxon>
        <taxon>Flavobacteriia</taxon>
        <taxon>Flavobacteriales</taxon>
        <taxon>Flavobacteriaceae</taxon>
        <taxon>Maribacter</taxon>
    </lineage>
</organism>
<comment type="caution">
    <text evidence="8">The sequence shown here is derived from an EMBL/GenBank/DDBJ whole genome shotgun (WGS) entry which is preliminary data.</text>
</comment>
<dbReference type="GO" id="GO:0009279">
    <property type="term" value="C:cell outer membrane"/>
    <property type="evidence" value="ECO:0007669"/>
    <property type="project" value="UniProtKB-SubCell"/>
</dbReference>
<comment type="subcellular location">
    <subcellularLocation>
        <location evidence="1">Cell outer membrane</location>
    </subcellularLocation>
</comment>
<keyword evidence="4" id="KW-0472">Membrane</keyword>
<evidence type="ECO:0000256" key="3">
    <source>
        <dbReference type="ARBA" id="ARBA00022729"/>
    </source>
</evidence>
<keyword evidence="11" id="KW-1185">Reference proteome</keyword>
<name>A0A5B2U0K7_9FLAO</name>
<dbReference type="CDD" id="cd08977">
    <property type="entry name" value="SusD"/>
    <property type="match status" value="1"/>
</dbReference>
<evidence type="ECO:0000259" key="6">
    <source>
        <dbReference type="Pfam" id="PF07980"/>
    </source>
</evidence>
<keyword evidence="3" id="KW-0732">Signal</keyword>
<dbReference type="InterPro" id="IPR012944">
    <property type="entry name" value="SusD_RagB_dom"/>
</dbReference>
<keyword evidence="5" id="KW-0998">Cell outer membrane</keyword>
<dbReference type="Pfam" id="PF07980">
    <property type="entry name" value="SusD_RagB"/>
    <property type="match status" value="1"/>
</dbReference>
<dbReference type="SUPFAM" id="SSF48452">
    <property type="entry name" value="TPR-like"/>
    <property type="match status" value="1"/>
</dbReference>
<evidence type="ECO:0000256" key="2">
    <source>
        <dbReference type="ARBA" id="ARBA00006275"/>
    </source>
</evidence>
<dbReference type="EMBL" id="VUOE01000001">
    <property type="protein sequence ID" value="KAA2219888.1"/>
    <property type="molecule type" value="Genomic_DNA"/>
</dbReference>
<dbReference type="Pfam" id="PF14322">
    <property type="entry name" value="SusD-like_3"/>
    <property type="match status" value="1"/>
</dbReference>
<dbReference type="RefSeq" id="WP_154918394.1">
    <property type="nucleotide sequence ID" value="NZ_JAZDDF010000001.1"/>
</dbReference>
<evidence type="ECO:0000313" key="9">
    <source>
        <dbReference type="EMBL" id="MEE1972000.1"/>
    </source>
</evidence>
<dbReference type="Proteomes" id="UP001343698">
    <property type="component" value="Unassembled WGS sequence"/>
</dbReference>
<feature type="domain" description="SusD-like N-terminal" evidence="7">
    <location>
        <begin position="25"/>
        <end position="218"/>
    </location>
</feature>
<evidence type="ECO:0000313" key="10">
    <source>
        <dbReference type="Proteomes" id="UP000323188"/>
    </source>
</evidence>
<dbReference type="Proteomes" id="UP000323188">
    <property type="component" value="Unassembled WGS sequence"/>
</dbReference>
<accession>A0A5B2U0K7</accession>
<reference evidence="9 11" key="2">
    <citation type="submission" date="2024-01" db="EMBL/GenBank/DDBJ databases">
        <title>Maribacter spp. originated from different algae showed divergent polysaccharides utilization ability.</title>
        <authorList>
            <person name="Wang H."/>
            <person name="Wu Y."/>
        </authorList>
    </citation>
    <scope>NUCLEOTIDE SEQUENCE [LARGE SCALE GENOMIC DNA]</scope>
    <source>
        <strain evidence="9 11">KPT27_14</strain>
    </source>
</reference>
<evidence type="ECO:0000313" key="8">
    <source>
        <dbReference type="EMBL" id="KAA2219888.1"/>
    </source>
</evidence>
<evidence type="ECO:0000313" key="11">
    <source>
        <dbReference type="Proteomes" id="UP001343698"/>
    </source>
</evidence>
<feature type="domain" description="RagB/SusD" evidence="6">
    <location>
        <begin position="353"/>
        <end position="476"/>
    </location>
</feature>
<dbReference type="InterPro" id="IPR033985">
    <property type="entry name" value="SusD-like_N"/>
</dbReference>
<dbReference type="AlphaFoldDB" id="A0A5B2U0K7"/>